<proteinExistence type="predicted"/>
<sequence length="470" mass="52703">MADMLRVTTPLTGQEKTGQIRSNVPDHHTNINNVVNPNRVAKGDGKTLYNENQESRFSPNLRSNFDSFMQKLASMPSMSSETAKLFFSRYGSIVNSGMNEGIASEMAQYLEMMKVGDQELLALLKGMQGSAVKFTGSFFDILRNIMNGTSSSDVKNMILEFLRKYDAITANNHTLQNLIANLNNVADRMRKSSADELRALIEKLNARAAKGDIQGNLDIIKGDIIPLLSKYMAQTKDFGSVRDNISLFVLNLVRYESGSKEGFSDALNNLLSMPEVGSKVNNSMVADLVDGIFANMGADQARLLSDQLLNILTKGLNGQAGYQNTMVFENILQSALLNQSVYMPLLHMMLPADYNGRQMFSEIWVDPDNRDGNSVEGGNAVKLLVKFDIKEVGFFEMIMLVQDSKVDMQLFYPEALEPMRSQIKDNIFTIIERNDLKFRSYMAEKCEKPKPISEVFRKLYEGRNMINVTI</sequence>
<evidence type="ECO:0000313" key="2">
    <source>
        <dbReference type="EMBL" id="MBN7773754.1"/>
    </source>
</evidence>
<keyword evidence="3" id="KW-1185">Reference proteome</keyword>
<dbReference type="Proteomes" id="UP000664545">
    <property type="component" value="Unassembled WGS sequence"/>
</dbReference>
<organism evidence="2 3">
    <name type="scientific">Clostridium aminobutyricum</name>
    <dbReference type="NCBI Taxonomy" id="33953"/>
    <lineage>
        <taxon>Bacteria</taxon>
        <taxon>Bacillati</taxon>
        <taxon>Bacillota</taxon>
        <taxon>Clostridia</taxon>
        <taxon>Eubacteriales</taxon>
        <taxon>Clostridiaceae</taxon>
        <taxon>Clostridium</taxon>
    </lineage>
</organism>
<evidence type="ECO:0000313" key="3">
    <source>
        <dbReference type="Proteomes" id="UP000664545"/>
    </source>
</evidence>
<dbReference type="SUPFAM" id="SSF48371">
    <property type="entry name" value="ARM repeat"/>
    <property type="match status" value="1"/>
</dbReference>
<evidence type="ECO:0000256" key="1">
    <source>
        <dbReference type="SAM" id="MobiDB-lite"/>
    </source>
</evidence>
<accession>A0A939D965</accession>
<dbReference type="EMBL" id="JAFJZZ010000004">
    <property type="protein sequence ID" value="MBN7773754.1"/>
    <property type="molecule type" value="Genomic_DNA"/>
</dbReference>
<dbReference type="RefSeq" id="WP_206582591.1">
    <property type="nucleotide sequence ID" value="NZ_JAFJZZ010000004.1"/>
</dbReference>
<feature type="region of interest" description="Disordered" evidence="1">
    <location>
        <begin position="1"/>
        <end position="20"/>
    </location>
</feature>
<name>A0A939D965_CLOAM</name>
<reference evidence="2" key="1">
    <citation type="submission" date="2021-02" db="EMBL/GenBank/DDBJ databases">
        <title>Abyssanaerobacter marinus gen.nov., sp., nov, anaerobic bacterium isolated from the Onnuri vent field of Indian Ocean and suggestion of Mogibacteriaceae fam. nov., and proposal of reclassification of ambiguous this family's genus member.</title>
        <authorList>
            <person name="Kim Y.J."/>
            <person name="Yang J.-A."/>
        </authorList>
    </citation>
    <scope>NUCLEOTIDE SEQUENCE</scope>
    <source>
        <strain evidence="2">DSM 2634</strain>
    </source>
</reference>
<evidence type="ECO:0008006" key="4">
    <source>
        <dbReference type="Google" id="ProtNLM"/>
    </source>
</evidence>
<dbReference type="AlphaFoldDB" id="A0A939D965"/>
<dbReference type="InterPro" id="IPR016024">
    <property type="entry name" value="ARM-type_fold"/>
</dbReference>
<comment type="caution">
    <text evidence="2">The sequence shown here is derived from an EMBL/GenBank/DDBJ whole genome shotgun (WGS) entry which is preliminary data.</text>
</comment>
<protein>
    <recommendedName>
        <fullName evidence="4">Flagellar hook-length control protein FliK</fullName>
    </recommendedName>
</protein>
<gene>
    <name evidence="2" type="ORF">JYB65_10305</name>
</gene>
<feature type="compositionally biased region" description="Polar residues" evidence="1">
    <location>
        <begin position="9"/>
        <end position="20"/>
    </location>
</feature>